<sequence length="257" mass="29095">MKIQYASDLHTEFDFRPIRKNDLVGDVMVLAGDIAGSTTGLRSYLKALSGRIPLIVILGNHEFYGYELARGRNQYRDAISRDKDPYLHFLDDDEVILGGVRFLGSTLWSDFKNQTQGEAAQAGYDYDGGLLDFRKILKSEGTPIRWQDVLERYQESLHWLTSRLSEEFSGPTVVITHHAPSFLSDAPEFSGSPISGAFSSDLEDVIERFSPDLWIHGHHHSSSDYRIGKTRILCNPFGYHGLETNVDWDPRCLVEIP</sequence>
<keyword evidence="3" id="KW-1185">Reference proteome</keyword>
<evidence type="ECO:0000259" key="1">
    <source>
        <dbReference type="Pfam" id="PF00149"/>
    </source>
</evidence>
<reference evidence="2 3" key="1">
    <citation type="journal article" date="2012" name="J. Bacteriol.">
        <title>Complete Genome Sequence of Leptospirillum ferrooxidans Strain C2-3, Isolated from a Fresh Volcanic Ash Deposit on the Island of Miyake, Japan.</title>
        <authorList>
            <person name="Fujimura R."/>
            <person name="Sato Y."/>
            <person name="Nishizawa T."/>
            <person name="Oshima K."/>
            <person name="Kim S.-W."/>
            <person name="Hattori M."/>
            <person name="Kamijo T."/>
            <person name="Ohta H."/>
        </authorList>
    </citation>
    <scope>NUCLEOTIDE SEQUENCE [LARGE SCALE GENOMIC DNA]</scope>
    <source>
        <strain evidence="2 3">C2-3</strain>
    </source>
</reference>
<dbReference type="InterPro" id="IPR004843">
    <property type="entry name" value="Calcineurin-like_PHP"/>
</dbReference>
<dbReference type="STRING" id="1162668.LFE_1180"/>
<dbReference type="SUPFAM" id="SSF56300">
    <property type="entry name" value="Metallo-dependent phosphatases"/>
    <property type="match status" value="1"/>
</dbReference>
<accession>I0INM2</accession>
<organism evidence="2 3">
    <name type="scientific">Leptospirillum ferrooxidans (strain C2-3)</name>
    <dbReference type="NCBI Taxonomy" id="1162668"/>
    <lineage>
        <taxon>Bacteria</taxon>
        <taxon>Pseudomonadati</taxon>
        <taxon>Nitrospirota</taxon>
        <taxon>Nitrospiria</taxon>
        <taxon>Nitrospirales</taxon>
        <taxon>Nitrospiraceae</taxon>
        <taxon>Leptospirillum</taxon>
    </lineage>
</organism>
<evidence type="ECO:0000313" key="2">
    <source>
        <dbReference type="EMBL" id="BAM06871.1"/>
    </source>
</evidence>
<dbReference type="PANTHER" id="PTHR37844">
    <property type="entry name" value="SER/THR PROTEIN PHOSPHATASE SUPERFAMILY (AFU_ORTHOLOGUE AFUA_1G14840)"/>
    <property type="match status" value="1"/>
</dbReference>
<proteinExistence type="predicted"/>
<gene>
    <name evidence="2" type="ordered locus">LFE_1180</name>
</gene>
<dbReference type="Pfam" id="PF00149">
    <property type="entry name" value="Metallophos"/>
    <property type="match status" value="1"/>
</dbReference>
<protein>
    <submittedName>
        <fullName evidence="2">Putative metallophosphoesterase</fullName>
    </submittedName>
</protein>
<dbReference type="GO" id="GO:0016787">
    <property type="term" value="F:hydrolase activity"/>
    <property type="evidence" value="ECO:0007669"/>
    <property type="project" value="InterPro"/>
</dbReference>
<name>I0INM2_LEPFC</name>
<dbReference type="AlphaFoldDB" id="I0INM2"/>
<dbReference type="PANTHER" id="PTHR37844:SF2">
    <property type="entry name" value="SER_THR PROTEIN PHOSPHATASE SUPERFAMILY (AFU_ORTHOLOGUE AFUA_1G14840)"/>
    <property type="match status" value="1"/>
</dbReference>
<dbReference type="Gene3D" id="3.60.21.10">
    <property type="match status" value="1"/>
</dbReference>
<dbReference type="Proteomes" id="UP000007382">
    <property type="component" value="Chromosome"/>
</dbReference>
<dbReference type="OrthoDB" id="356681at2"/>
<evidence type="ECO:0000313" key="3">
    <source>
        <dbReference type="Proteomes" id="UP000007382"/>
    </source>
</evidence>
<dbReference type="eggNOG" id="COG1409">
    <property type="taxonomic scope" value="Bacteria"/>
</dbReference>
<dbReference type="HOGENOM" id="CLU_060372_3_0_0"/>
<feature type="domain" description="Calcineurin-like phosphoesterase" evidence="1">
    <location>
        <begin position="6"/>
        <end position="221"/>
    </location>
</feature>
<dbReference type="RefSeq" id="WP_014449361.1">
    <property type="nucleotide sequence ID" value="NC_017094.1"/>
</dbReference>
<dbReference type="InterPro" id="IPR029052">
    <property type="entry name" value="Metallo-depent_PP-like"/>
</dbReference>
<dbReference type="PATRIC" id="fig|1162668.3.peg.1373"/>
<dbReference type="KEGG" id="lfc:LFE_1180"/>
<reference evidence="3" key="2">
    <citation type="submission" date="2012-03" db="EMBL/GenBank/DDBJ databases">
        <title>The complete genome sequence of the pioneer microbe on fresh volcanic deposit, Leptospirillum ferrooxidans strain C2-3.</title>
        <authorList>
            <person name="Fujimura R."/>
            <person name="Sato Y."/>
            <person name="Nishizawa T."/>
            <person name="Nanba K."/>
            <person name="Oshima K."/>
            <person name="Hattori M."/>
            <person name="Kamijo T."/>
            <person name="Ohta H."/>
        </authorList>
    </citation>
    <scope>NUCLEOTIDE SEQUENCE [LARGE SCALE GENOMIC DNA]</scope>
    <source>
        <strain evidence="3">C2-3</strain>
    </source>
</reference>
<dbReference type="EMBL" id="AP012342">
    <property type="protein sequence ID" value="BAM06871.1"/>
    <property type="molecule type" value="Genomic_DNA"/>
</dbReference>